<reference evidence="1" key="1">
    <citation type="submission" date="2021-01" db="EMBL/GenBank/DDBJ databases">
        <authorList>
            <person name="Corre E."/>
            <person name="Pelletier E."/>
            <person name="Niang G."/>
            <person name="Scheremetjew M."/>
            <person name="Finn R."/>
            <person name="Kale V."/>
            <person name="Holt S."/>
            <person name="Cochrane G."/>
            <person name="Meng A."/>
            <person name="Brown T."/>
            <person name="Cohen L."/>
        </authorList>
    </citation>
    <scope>NUCLEOTIDE SEQUENCE</scope>
    <source>
        <strain evidence="1">CCMP1594</strain>
    </source>
</reference>
<organism evidence="1">
    <name type="scientific">Eutreptiella gymnastica</name>
    <dbReference type="NCBI Taxonomy" id="73025"/>
    <lineage>
        <taxon>Eukaryota</taxon>
        <taxon>Discoba</taxon>
        <taxon>Euglenozoa</taxon>
        <taxon>Euglenida</taxon>
        <taxon>Spirocuta</taxon>
        <taxon>Euglenophyceae</taxon>
        <taxon>Eutreptiales</taxon>
        <taxon>Eutreptiaceae</taxon>
        <taxon>Eutreptiella</taxon>
    </lineage>
</organism>
<protein>
    <submittedName>
        <fullName evidence="1">Uncharacterized protein</fullName>
    </submittedName>
</protein>
<proteinExistence type="predicted"/>
<sequence>MPNASTRQLKVLIDYGSEATALFHPRIFANVDEDTYPAKVRKSFVPADNVIPLLGGERQADVRLRFVGRTDEASKFPKNVDNPVTGYIVPHLGVGTIVGLGPLCGAFRVFQWLVFAPRLACPCVVGGFQ</sequence>
<name>A0A7S4FWE4_9EUGL</name>
<accession>A0A7S4FWE4</accession>
<evidence type="ECO:0000313" key="1">
    <source>
        <dbReference type="EMBL" id="CAE0817315.1"/>
    </source>
</evidence>
<dbReference type="AlphaFoldDB" id="A0A7S4FWE4"/>
<dbReference type="EMBL" id="HBJA01081476">
    <property type="protein sequence ID" value="CAE0817315.1"/>
    <property type="molecule type" value="Transcribed_RNA"/>
</dbReference>
<gene>
    <name evidence="1" type="ORF">EGYM00163_LOCUS28479</name>
</gene>